<dbReference type="OrthoDB" id="3242975at2"/>
<dbReference type="Proteomes" id="UP000070394">
    <property type="component" value="Unassembled WGS sequence"/>
</dbReference>
<reference evidence="3" key="1">
    <citation type="submission" date="2016-01" db="EMBL/GenBank/DDBJ databases">
        <authorList>
            <person name="Mitreva M."/>
            <person name="Pepin K.H."/>
            <person name="Mihindukulasuriya K.A."/>
            <person name="Fulton R."/>
            <person name="Fronick C."/>
            <person name="O'Laughlin M."/>
            <person name="Miner T."/>
            <person name="Herter B."/>
            <person name="Rosa B.A."/>
            <person name="Cordes M."/>
            <person name="Tomlinson C."/>
            <person name="Wollam A."/>
            <person name="Palsikar V.B."/>
            <person name="Mardis E.R."/>
            <person name="Wilson R.K."/>
        </authorList>
    </citation>
    <scope>NUCLEOTIDE SEQUENCE [LARGE SCALE GENOMIC DNA]</scope>
    <source>
        <strain evidence="3">DNF00896</strain>
    </source>
</reference>
<gene>
    <name evidence="2" type="ORF">HMPREF1866_02348</name>
</gene>
<name>A0A133ZGF5_9FIRM</name>
<evidence type="ECO:0000256" key="1">
    <source>
        <dbReference type="SAM" id="Coils"/>
    </source>
</evidence>
<dbReference type="AlphaFoldDB" id="A0A133ZGF5"/>
<dbReference type="InterPro" id="IPR013324">
    <property type="entry name" value="RNA_pol_sigma_r3/r4-like"/>
</dbReference>
<evidence type="ECO:0000313" key="3">
    <source>
        <dbReference type="Proteomes" id="UP000070394"/>
    </source>
</evidence>
<comment type="caution">
    <text evidence="2">The sequence shown here is derived from an EMBL/GenBank/DDBJ whole genome shotgun (WGS) entry which is preliminary data.</text>
</comment>
<dbReference type="SUPFAM" id="SSF88659">
    <property type="entry name" value="Sigma3 and sigma4 domains of RNA polymerase sigma factors"/>
    <property type="match status" value="1"/>
</dbReference>
<accession>A0A133ZGF5</accession>
<dbReference type="InterPro" id="IPR010861">
    <property type="entry name" value="DUF1492"/>
</dbReference>
<dbReference type="PATRIC" id="fig|467210.3.peg.2327"/>
<dbReference type="Pfam" id="PF07374">
    <property type="entry name" value="DUF1492"/>
    <property type="match status" value="1"/>
</dbReference>
<feature type="coiled-coil region" evidence="1">
    <location>
        <begin position="3"/>
        <end position="30"/>
    </location>
</feature>
<evidence type="ECO:0008006" key="4">
    <source>
        <dbReference type="Google" id="ProtNLM"/>
    </source>
</evidence>
<dbReference type="RefSeq" id="WP_009444975.1">
    <property type="nucleotide sequence ID" value="NZ_KQ959842.1"/>
</dbReference>
<evidence type="ECO:0000313" key="2">
    <source>
        <dbReference type="EMBL" id="KXB54496.1"/>
    </source>
</evidence>
<proteinExistence type="predicted"/>
<keyword evidence="3" id="KW-1185">Reference proteome</keyword>
<sequence length="141" mass="16553">MTAKEYLSQLLNLERLIEAKRLECERLDTMSKKVSSTLSECKVEASHDNDKNAVIIIHMIDLKKDISEQMKVYAELQAKISKEIDDVEDIRYRSLLIMRYINGLKFGDIADKMNYGTRWVLILHREALKEFDRLHGERYCA</sequence>
<dbReference type="EMBL" id="LSDA01000126">
    <property type="protein sequence ID" value="KXB54496.1"/>
    <property type="molecule type" value="Genomic_DNA"/>
</dbReference>
<protein>
    <recommendedName>
        <fullName evidence="4">RNA polymerase sigma-70 region 4 domain-containing protein</fullName>
    </recommendedName>
</protein>
<organism evidence="2 3">
    <name type="scientific">Lachnoanaerobaculum saburreum</name>
    <dbReference type="NCBI Taxonomy" id="467210"/>
    <lineage>
        <taxon>Bacteria</taxon>
        <taxon>Bacillati</taxon>
        <taxon>Bacillota</taxon>
        <taxon>Clostridia</taxon>
        <taxon>Lachnospirales</taxon>
        <taxon>Lachnospiraceae</taxon>
        <taxon>Lachnoanaerobaculum</taxon>
    </lineage>
</organism>
<dbReference type="STRING" id="467210.HMPREF1866_02348"/>
<keyword evidence="1" id="KW-0175">Coiled coil</keyword>